<evidence type="ECO:0000313" key="1">
    <source>
        <dbReference type="EMBL" id="CAB1430316.1"/>
    </source>
</evidence>
<name>A0A9N7UHL5_PLEPL</name>
<reference evidence="1" key="1">
    <citation type="submission" date="2020-03" db="EMBL/GenBank/DDBJ databases">
        <authorList>
            <person name="Weist P."/>
        </authorList>
    </citation>
    <scope>NUCLEOTIDE SEQUENCE</scope>
</reference>
<keyword evidence="2" id="KW-1185">Reference proteome</keyword>
<comment type="caution">
    <text evidence="1">The sequence shown here is derived from an EMBL/GenBank/DDBJ whole genome shotgun (WGS) entry which is preliminary data.</text>
</comment>
<sequence length="132" mass="15001">MASPQVQRMEALLFVVQQSPLDPSFVSESSKYHQSVGWWSQCEGRHLLSDRVNFPPCVLTVLQMTQFSRLPVNTEGQPDSALSRARPSIKGMAVRTGRANTHCHLLFMDDFRRTGRISTRAAHRRDCSDTRQ</sequence>
<proteinExistence type="predicted"/>
<protein>
    <submittedName>
        <fullName evidence="1">Uncharacterized protein</fullName>
    </submittedName>
</protein>
<accession>A0A9N7UHL5</accession>
<evidence type="ECO:0000313" key="2">
    <source>
        <dbReference type="Proteomes" id="UP001153269"/>
    </source>
</evidence>
<dbReference type="EMBL" id="CADEAL010001224">
    <property type="protein sequence ID" value="CAB1430316.1"/>
    <property type="molecule type" value="Genomic_DNA"/>
</dbReference>
<dbReference type="Proteomes" id="UP001153269">
    <property type="component" value="Unassembled WGS sequence"/>
</dbReference>
<dbReference type="AlphaFoldDB" id="A0A9N7UHL5"/>
<gene>
    <name evidence="1" type="ORF">PLEPLA_LOCUS18298</name>
</gene>
<organism evidence="1 2">
    <name type="scientific">Pleuronectes platessa</name>
    <name type="common">European plaice</name>
    <dbReference type="NCBI Taxonomy" id="8262"/>
    <lineage>
        <taxon>Eukaryota</taxon>
        <taxon>Metazoa</taxon>
        <taxon>Chordata</taxon>
        <taxon>Craniata</taxon>
        <taxon>Vertebrata</taxon>
        <taxon>Euteleostomi</taxon>
        <taxon>Actinopterygii</taxon>
        <taxon>Neopterygii</taxon>
        <taxon>Teleostei</taxon>
        <taxon>Neoteleostei</taxon>
        <taxon>Acanthomorphata</taxon>
        <taxon>Carangaria</taxon>
        <taxon>Pleuronectiformes</taxon>
        <taxon>Pleuronectoidei</taxon>
        <taxon>Pleuronectidae</taxon>
        <taxon>Pleuronectes</taxon>
    </lineage>
</organism>